<dbReference type="PANTHER" id="PTHR13683">
    <property type="entry name" value="ASPARTYL PROTEASES"/>
    <property type="match status" value="1"/>
</dbReference>
<dbReference type="SUPFAM" id="SSF50630">
    <property type="entry name" value="Acid proteases"/>
    <property type="match status" value="1"/>
</dbReference>
<comment type="caution">
    <text evidence="7">The sequence shown here is derived from an EMBL/GenBank/DDBJ whole genome shotgun (WGS) entry which is preliminary data.</text>
</comment>
<keyword evidence="8" id="KW-1185">Reference proteome</keyword>
<dbReference type="PROSITE" id="PS51767">
    <property type="entry name" value="PEPTIDASE_A1"/>
    <property type="match status" value="1"/>
</dbReference>
<dbReference type="Gene3D" id="2.40.70.10">
    <property type="entry name" value="Acid Proteases"/>
    <property type="match status" value="2"/>
</dbReference>
<dbReference type="EMBL" id="CAUYUJ010017311">
    <property type="protein sequence ID" value="CAK0873720.1"/>
    <property type="molecule type" value="Genomic_DNA"/>
</dbReference>
<keyword evidence="3 5" id="KW-0732">Signal</keyword>
<feature type="signal peptide" evidence="5">
    <location>
        <begin position="1"/>
        <end position="33"/>
    </location>
</feature>
<organism evidence="7 8">
    <name type="scientific">Prorocentrum cordatum</name>
    <dbReference type="NCBI Taxonomy" id="2364126"/>
    <lineage>
        <taxon>Eukaryota</taxon>
        <taxon>Sar</taxon>
        <taxon>Alveolata</taxon>
        <taxon>Dinophyceae</taxon>
        <taxon>Prorocentrales</taxon>
        <taxon>Prorocentraceae</taxon>
        <taxon>Prorocentrum</taxon>
    </lineage>
</organism>
<dbReference type="Proteomes" id="UP001189429">
    <property type="component" value="Unassembled WGS sequence"/>
</dbReference>
<proteinExistence type="inferred from homology"/>
<evidence type="ECO:0000313" key="7">
    <source>
        <dbReference type="EMBL" id="CAK0873720.1"/>
    </source>
</evidence>
<evidence type="ECO:0000256" key="3">
    <source>
        <dbReference type="ARBA" id="ARBA00022729"/>
    </source>
</evidence>
<evidence type="ECO:0000313" key="8">
    <source>
        <dbReference type="Proteomes" id="UP001189429"/>
    </source>
</evidence>
<dbReference type="PANTHER" id="PTHR13683:SF375">
    <property type="entry name" value="PEPTIDASE A1 DOMAIN-CONTAINING PROTEIN"/>
    <property type="match status" value="1"/>
</dbReference>
<accession>A0ABN9VN18</accession>
<dbReference type="InterPro" id="IPR001461">
    <property type="entry name" value="Aspartic_peptidase_A1"/>
</dbReference>
<evidence type="ECO:0000256" key="1">
    <source>
        <dbReference type="ARBA" id="ARBA00007447"/>
    </source>
</evidence>
<evidence type="ECO:0000256" key="2">
    <source>
        <dbReference type="ARBA" id="ARBA00022670"/>
    </source>
</evidence>
<dbReference type="Pfam" id="PF00026">
    <property type="entry name" value="Asp"/>
    <property type="match status" value="1"/>
</dbReference>
<gene>
    <name evidence="7" type="ORF">PCOR1329_LOCUS58832</name>
</gene>
<keyword evidence="2" id="KW-0645">Protease</keyword>
<sequence>MAAQRSGGRPLAGLRLGAAPLLLLAARPRAAVGRFEYDAEARVESARLFGNVDQYAYYFTDLLVGSPRQQRTSVIIDTGSRLVGFPCGGECEHCGSHLDPGYDTSQSGSLSWQTCTDCPGSCSKDQDRCPYKESYAEGSEISGFWFDDMVELGDAFSKNPPVRVTLGCHTNENKLFYSQRANGIMGLAPTTGVPNRPAFLESMFQDTAHVNTDVFAICLATWGGRLTVGGYNSSYHLGGGGGELHWVAMNAGHYYYVSPRGLSLGGPSPVELVYGPDSFGYTIVDSGTTYTYFPEAVYARLAGALALFCEQAQHGAVQVEDGCWDLDGDEAVDAFPPITFEFAEANIDWWPRSYLHRREGQTWCLAFQPSGTKQTVLGISFMQHKDDVVFDLGGARLGVADAACPEYREQPAFEQKFSAGPAAPRLGASLRAGSSRAAEPARTALAGAAARPGLASVGAAAALAAASLAALRARWAGRCAAHSGGGGEDEASLVALADEAGRRSGLAAAAEAL</sequence>
<comment type="similarity">
    <text evidence="1">Belongs to the peptidase A1 family.</text>
</comment>
<name>A0ABN9VN18_9DINO</name>
<evidence type="ECO:0000256" key="4">
    <source>
        <dbReference type="ARBA" id="ARBA00022801"/>
    </source>
</evidence>
<dbReference type="InterPro" id="IPR033121">
    <property type="entry name" value="PEPTIDASE_A1"/>
</dbReference>
<keyword evidence="4" id="KW-0378">Hydrolase</keyword>
<protein>
    <recommendedName>
        <fullName evidence="6">Peptidase A1 domain-containing protein</fullName>
    </recommendedName>
</protein>
<feature type="domain" description="Peptidase A1" evidence="6">
    <location>
        <begin position="58"/>
        <end position="400"/>
    </location>
</feature>
<evidence type="ECO:0000259" key="6">
    <source>
        <dbReference type="PROSITE" id="PS51767"/>
    </source>
</evidence>
<reference evidence="7" key="1">
    <citation type="submission" date="2023-10" db="EMBL/GenBank/DDBJ databases">
        <authorList>
            <person name="Chen Y."/>
            <person name="Shah S."/>
            <person name="Dougan E. K."/>
            <person name="Thang M."/>
            <person name="Chan C."/>
        </authorList>
    </citation>
    <scope>NUCLEOTIDE SEQUENCE [LARGE SCALE GENOMIC DNA]</scope>
</reference>
<evidence type="ECO:0000256" key="5">
    <source>
        <dbReference type="SAM" id="SignalP"/>
    </source>
</evidence>
<feature type="chain" id="PRO_5046890383" description="Peptidase A1 domain-containing protein" evidence="5">
    <location>
        <begin position="34"/>
        <end position="513"/>
    </location>
</feature>
<dbReference type="InterPro" id="IPR021109">
    <property type="entry name" value="Peptidase_aspartic_dom_sf"/>
</dbReference>